<evidence type="ECO:0000313" key="4">
    <source>
        <dbReference type="Proteomes" id="UP000033451"/>
    </source>
</evidence>
<dbReference type="AlphaFoldDB" id="A0A0F0LZ75"/>
<gene>
    <name evidence="3" type="ORF">RR49_00382</name>
</gene>
<feature type="signal peptide" evidence="2">
    <location>
        <begin position="1"/>
        <end position="22"/>
    </location>
</feature>
<sequence>MRKRTLGLAVATIATASTIVLAGCTGQSEPTPPASPTPSSSGITMPDLDQFTTAPSGTPLDEEGGATTVDPKPAPPWDAEQRAAAIAAAEKALTTFARPDLSSADWWAALSPLLTSQAQQDYQYVDPANIPAHQVTGAGTIVDDSSRYAVSVDVPSDAGMYTIVLTRINGAAPWLAARFTPPEGTH</sequence>
<evidence type="ECO:0000256" key="1">
    <source>
        <dbReference type="SAM" id="MobiDB-lite"/>
    </source>
</evidence>
<evidence type="ECO:0000256" key="2">
    <source>
        <dbReference type="SAM" id="SignalP"/>
    </source>
</evidence>
<feature type="region of interest" description="Disordered" evidence="1">
    <location>
        <begin position="24"/>
        <end position="79"/>
    </location>
</feature>
<reference evidence="3 4" key="1">
    <citation type="submission" date="2015-02" db="EMBL/GenBank/DDBJ databases">
        <title>Draft genome sequences of ten Microbacterium spp. with emphasis on heavy metal contaminated environments.</title>
        <authorList>
            <person name="Corretto E."/>
        </authorList>
    </citation>
    <scope>NUCLEOTIDE SEQUENCE [LARGE SCALE GENOMIC DNA]</scope>
    <source>
        <strain evidence="3 4">DSM 18659</strain>
    </source>
</reference>
<feature type="chain" id="PRO_5039398591" description="Lipoprotein" evidence="2">
    <location>
        <begin position="23"/>
        <end position="186"/>
    </location>
</feature>
<comment type="caution">
    <text evidence="3">The sequence shown here is derived from an EMBL/GenBank/DDBJ whole genome shotgun (WGS) entry which is preliminary data.</text>
</comment>
<organism evidence="3 4">
    <name type="scientific">Microbacterium ginsengisoli</name>
    <dbReference type="NCBI Taxonomy" id="400772"/>
    <lineage>
        <taxon>Bacteria</taxon>
        <taxon>Bacillati</taxon>
        <taxon>Actinomycetota</taxon>
        <taxon>Actinomycetes</taxon>
        <taxon>Micrococcales</taxon>
        <taxon>Microbacteriaceae</taxon>
        <taxon>Microbacterium</taxon>
    </lineage>
</organism>
<keyword evidence="4" id="KW-1185">Reference proteome</keyword>
<name>A0A0F0LZ75_9MICO</name>
<dbReference type="PATRIC" id="fig|400772.4.peg.413"/>
<dbReference type="STRING" id="400772.RR49_00382"/>
<proteinExistence type="predicted"/>
<dbReference type="EMBL" id="JYIY01000052">
    <property type="protein sequence ID" value="KJL40879.1"/>
    <property type="molecule type" value="Genomic_DNA"/>
</dbReference>
<keyword evidence="2" id="KW-0732">Signal</keyword>
<dbReference type="RefSeq" id="WP_048809410.1">
    <property type="nucleotide sequence ID" value="NZ_JYIY01000052.1"/>
</dbReference>
<protein>
    <recommendedName>
        <fullName evidence="5">Lipoprotein</fullName>
    </recommendedName>
</protein>
<dbReference type="OrthoDB" id="3260457at2"/>
<accession>A0A0F0LZ75</accession>
<evidence type="ECO:0000313" key="3">
    <source>
        <dbReference type="EMBL" id="KJL40879.1"/>
    </source>
</evidence>
<dbReference type="PROSITE" id="PS51257">
    <property type="entry name" value="PROKAR_LIPOPROTEIN"/>
    <property type="match status" value="1"/>
</dbReference>
<evidence type="ECO:0008006" key="5">
    <source>
        <dbReference type="Google" id="ProtNLM"/>
    </source>
</evidence>
<dbReference type="Proteomes" id="UP000033451">
    <property type="component" value="Unassembled WGS sequence"/>
</dbReference>